<dbReference type="OMA" id="AQCANAR"/>
<dbReference type="Gene3D" id="1.10.287.70">
    <property type="match status" value="1"/>
</dbReference>
<accession>K3WAT0</accession>
<dbReference type="InterPro" id="IPR018488">
    <property type="entry name" value="cNMP-bd_CS"/>
</dbReference>
<dbReference type="STRING" id="431595.K3WAT0"/>
<evidence type="ECO:0000259" key="10">
    <source>
        <dbReference type="PROSITE" id="PS50042"/>
    </source>
</evidence>
<dbReference type="CDD" id="cd00038">
    <property type="entry name" value="CAP_ED"/>
    <property type="match status" value="1"/>
</dbReference>
<dbReference type="Proteomes" id="UP000019132">
    <property type="component" value="Unassembled WGS sequence"/>
</dbReference>
<evidence type="ECO:0000256" key="6">
    <source>
        <dbReference type="ARBA" id="ARBA00023136"/>
    </source>
</evidence>
<feature type="domain" description="Cyclic nucleotide-binding" evidence="10">
    <location>
        <begin position="358"/>
        <end position="456"/>
    </location>
</feature>
<evidence type="ECO:0000256" key="1">
    <source>
        <dbReference type="ARBA" id="ARBA00004141"/>
    </source>
</evidence>
<dbReference type="EnsemblProtists" id="PYU1_T002071">
    <property type="protein sequence ID" value="PYU1_T002071"/>
    <property type="gene ID" value="PYU1_G002069"/>
</dbReference>
<dbReference type="InterPro" id="IPR005821">
    <property type="entry name" value="Ion_trans_dom"/>
</dbReference>
<dbReference type="GO" id="GO:0044877">
    <property type="term" value="F:protein-containing complex binding"/>
    <property type="evidence" value="ECO:0007669"/>
    <property type="project" value="TreeGrafter"/>
</dbReference>
<dbReference type="SUPFAM" id="SSF81324">
    <property type="entry name" value="Voltage-gated potassium channels"/>
    <property type="match status" value="1"/>
</dbReference>
<feature type="transmembrane region" description="Helical" evidence="9">
    <location>
        <begin position="85"/>
        <end position="105"/>
    </location>
</feature>
<evidence type="ECO:0000256" key="5">
    <source>
        <dbReference type="ARBA" id="ARBA00023065"/>
    </source>
</evidence>
<feature type="transmembrane region" description="Helical" evidence="9">
    <location>
        <begin position="256"/>
        <end position="279"/>
    </location>
</feature>
<dbReference type="InterPro" id="IPR000595">
    <property type="entry name" value="cNMP-bd_dom"/>
</dbReference>
<keyword evidence="5" id="KW-0406">Ion transport</keyword>
<dbReference type="HOGENOM" id="CLU_039576_1_0_1"/>
<keyword evidence="4 9" id="KW-1133">Transmembrane helix</keyword>
<keyword evidence="12" id="KW-1185">Reference proteome</keyword>
<reference evidence="12" key="1">
    <citation type="journal article" date="2010" name="Genome Biol.">
        <title>Genome sequence of the necrotrophic plant pathogen Pythium ultimum reveals original pathogenicity mechanisms and effector repertoire.</title>
        <authorList>
            <person name="Levesque C.A."/>
            <person name="Brouwer H."/>
            <person name="Cano L."/>
            <person name="Hamilton J.P."/>
            <person name="Holt C."/>
            <person name="Huitema E."/>
            <person name="Raffaele S."/>
            <person name="Robideau G.P."/>
            <person name="Thines M."/>
            <person name="Win J."/>
            <person name="Zerillo M.M."/>
            <person name="Beakes G.W."/>
            <person name="Boore J.L."/>
            <person name="Busam D."/>
            <person name="Dumas B."/>
            <person name="Ferriera S."/>
            <person name="Fuerstenberg S.I."/>
            <person name="Gachon C.M."/>
            <person name="Gaulin E."/>
            <person name="Govers F."/>
            <person name="Grenville-Briggs L."/>
            <person name="Horner N."/>
            <person name="Hostetler J."/>
            <person name="Jiang R.H."/>
            <person name="Johnson J."/>
            <person name="Krajaejun T."/>
            <person name="Lin H."/>
            <person name="Meijer H.J."/>
            <person name="Moore B."/>
            <person name="Morris P."/>
            <person name="Phuntmart V."/>
            <person name="Puiu D."/>
            <person name="Shetty J."/>
            <person name="Stajich J.E."/>
            <person name="Tripathy S."/>
            <person name="Wawra S."/>
            <person name="van West P."/>
            <person name="Whitty B.R."/>
            <person name="Coutinho P.M."/>
            <person name="Henrissat B."/>
            <person name="Martin F."/>
            <person name="Thomas P.D."/>
            <person name="Tyler B.M."/>
            <person name="De Vries R.P."/>
            <person name="Kamoun S."/>
            <person name="Yandell M."/>
            <person name="Tisserat N."/>
            <person name="Buell C.R."/>
        </authorList>
    </citation>
    <scope>NUCLEOTIDE SEQUENCE</scope>
    <source>
        <strain evidence="12">DAOM:BR144</strain>
    </source>
</reference>
<reference evidence="12" key="2">
    <citation type="submission" date="2010-04" db="EMBL/GenBank/DDBJ databases">
        <authorList>
            <person name="Buell R."/>
            <person name="Hamilton J."/>
            <person name="Hostetler J."/>
        </authorList>
    </citation>
    <scope>NUCLEOTIDE SEQUENCE [LARGE SCALE GENOMIC DNA]</scope>
    <source>
        <strain evidence="12">DAOM:BR144</strain>
    </source>
</reference>
<dbReference type="PANTHER" id="PTHR45638">
    <property type="entry name" value="CYCLIC NUCLEOTIDE-GATED CATION CHANNEL SUBUNIT A"/>
    <property type="match status" value="1"/>
</dbReference>
<proteinExistence type="predicted"/>
<dbReference type="EMBL" id="GL376634">
    <property type="status" value="NOT_ANNOTATED_CDS"/>
    <property type="molecule type" value="Genomic_DNA"/>
</dbReference>
<name>K3WAT0_GLOUD</name>
<feature type="transmembrane region" description="Helical" evidence="9">
    <location>
        <begin position="227"/>
        <end position="244"/>
    </location>
</feature>
<feature type="transmembrane region" description="Helical" evidence="9">
    <location>
        <begin position="52"/>
        <end position="73"/>
    </location>
</feature>
<dbReference type="Pfam" id="PF00520">
    <property type="entry name" value="Ion_trans"/>
    <property type="match status" value="1"/>
</dbReference>
<evidence type="ECO:0000256" key="4">
    <source>
        <dbReference type="ARBA" id="ARBA00022989"/>
    </source>
</evidence>
<dbReference type="GO" id="GO:0016020">
    <property type="term" value="C:membrane"/>
    <property type="evidence" value="ECO:0007669"/>
    <property type="project" value="UniProtKB-SubCell"/>
</dbReference>
<evidence type="ECO:0000256" key="8">
    <source>
        <dbReference type="ARBA" id="ARBA00023303"/>
    </source>
</evidence>
<evidence type="ECO:0000256" key="2">
    <source>
        <dbReference type="ARBA" id="ARBA00022448"/>
    </source>
</evidence>
<dbReference type="InParanoid" id="K3WAT0"/>
<dbReference type="PROSITE" id="PS50042">
    <property type="entry name" value="CNMP_BINDING_3"/>
    <property type="match status" value="1"/>
</dbReference>
<keyword evidence="3 9" id="KW-0812">Transmembrane</keyword>
<dbReference type="SUPFAM" id="SSF51206">
    <property type="entry name" value="cAMP-binding domain-like"/>
    <property type="match status" value="1"/>
</dbReference>
<evidence type="ECO:0000313" key="11">
    <source>
        <dbReference type="EnsemblProtists" id="PYU1_T002071"/>
    </source>
</evidence>
<feature type="transmembrane region" description="Helical" evidence="9">
    <location>
        <begin position="126"/>
        <end position="152"/>
    </location>
</feature>
<dbReference type="InterPro" id="IPR018490">
    <property type="entry name" value="cNMP-bd_dom_sf"/>
</dbReference>
<evidence type="ECO:0000256" key="9">
    <source>
        <dbReference type="SAM" id="Phobius"/>
    </source>
</evidence>
<dbReference type="InterPro" id="IPR050866">
    <property type="entry name" value="CNG_cation_channel"/>
</dbReference>
<dbReference type="Pfam" id="PF00027">
    <property type="entry name" value="cNMP_binding"/>
    <property type="match status" value="1"/>
</dbReference>
<keyword evidence="8" id="KW-0407">Ion channel</keyword>
<dbReference type="VEuPathDB" id="FungiDB:PYU1_G002069"/>
<keyword evidence="2" id="KW-0813">Transport</keyword>
<keyword evidence="7" id="KW-1071">Ligand-gated ion channel</keyword>
<dbReference type="GO" id="GO:0005221">
    <property type="term" value="F:intracellularly cyclic nucleotide-activated monoatomic cation channel activity"/>
    <property type="evidence" value="ECO:0007669"/>
    <property type="project" value="InterPro"/>
</dbReference>
<comment type="subcellular location">
    <subcellularLocation>
        <location evidence="1">Membrane</location>
        <topology evidence="1">Multi-pass membrane protein</topology>
    </subcellularLocation>
</comment>
<reference evidence="11" key="3">
    <citation type="submission" date="2015-02" db="UniProtKB">
        <authorList>
            <consortium name="EnsemblProtists"/>
        </authorList>
    </citation>
    <scope>IDENTIFICATION</scope>
    <source>
        <strain evidence="11">DAOM BR144</strain>
    </source>
</reference>
<keyword evidence="6 9" id="KW-0472">Membrane</keyword>
<sequence length="535" mass="61062">MSPWHRHRSGSGTSFRETFRNRKRSGSTEFLFSEIQNAFDPSSSFITTWQQLILGCILYELLLIPYMATFHSYDLTSSVQHDLLGMYVCELVFCVDIYVQLNTGYYEDGNVLRDTRKSRIKYLKSVGFVLDVLALPPLSLLPVSMHLSVVFLEFHKLSRLRRLPQLISNLDNIYARYFEPLKLAKVLGITIVVSHLVACGRFTFGYDSHHHDHWLPQVHEHEQSGRSKYLMSLFWAFGLLTGLFEGELPHTNAEFAFTIFVALCGFSLFTYLCATFFMLSKCESGDSETSEARVNQFKHILAFHRVPEKLQEQAVEYLKRYYTQAEANDREAARLLCPSISTDIQIELLRDTVAQIPVFEGCDSHFINAVTSLLELISCPAHFVLFQTGDHGDAMYVVSSGVLYTVINGVKVRELRKGSFFGEVAVFAKLPRSATMMTTTYSTLYRLSRFHAEKLLEGYPRYAQLISQTVSKMLQEAQTNEEDKISEIASAGAIQVQKKKKKSSLLQVIGLKTEQPVWRSKKSLTQYRVSNILEI</sequence>
<evidence type="ECO:0000256" key="7">
    <source>
        <dbReference type="ARBA" id="ARBA00023286"/>
    </source>
</evidence>
<evidence type="ECO:0000256" key="3">
    <source>
        <dbReference type="ARBA" id="ARBA00022692"/>
    </source>
</evidence>
<dbReference type="AlphaFoldDB" id="K3WAT0"/>
<dbReference type="PANTHER" id="PTHR45638:SF11">
    <property type="entry name" value="CYCLIC NUCLEOTIDE-GATED CATION CHANNEL SUBUNIT A"/>
    <property type="match status" value="1"/>
</dbReference>
<dbReference type="eggNOG" id="KOG0500">
    <property type="taxonomic scope" value="Eukaryota"/>
</dbReference>
<dbReference type="PROSITE" id="PS00889">
    <property type="entry name" value="CNMP_BINDING_2"/>
    <property type="match status" value="1"/>
</dbReference>
<dbReference type="Gene3D" id="2.60.120.10">
    <property type="entry name" value="Jelly Rolls"/>
    <property type="match status" value="1"/>
</dbReference>
<dbReference type="SMART" id="SM00100">
    <property type="entry name" value="cNMP"/>
    <property type="match status" value="1"/>
</dbReference>
<feature type="transmembrane region" description="Helical" evidence="9">
    <location>
        <begin position="186"/>
        <end position="206"/>
    </location>
</feature>
<organism evidence="11 12">
    <name type="scientific">Globisporangium ultimum (strain ATCC 200006 / CBS 805.95 / DAOM BR144)</name>
    <name type="common">Pythium ultimum</name>
    <dbReference type="NCBI Taxonomy" id="431595"/>
    <lineage>
        <taxon>Eukaryota</taxon>
        <taxon>Sar</taxon>
        <taxon>Stramenopiles</taxon>
        <taxon>Oomycota</taxon>
        <taxon>Peronosporomycetes</taxon>
        <taxon>Pythiales</taxon>
        <taxon>Pythiaceae</taxon>
        <taxon>Globisporangium</taxon>
    </lineage>
</organism>
<dbReference type="InterPro" id="IPR014710">
    <property type="entry name" value="RmlC-like_jellyroll"/>
</dbReference>
<protein>
    <recommendedName>
        <fullName evidence="10">Cyclic nucleotide-binding domain-containing protein</fullName>
    </recommendedName>
</protein>
<evidence type="ECO:0000313" key="12">
    <source>
        <dbReference type="Proteomes" id="UP000019132"/>
    </source>
</evidence>